<dbReference type="GO" id="GO:0016705">
    <property type="term" value="F:oxidoreductase activity, acting on paired donors, with incorporation or reduction of molecular oxygen"/>
    <property type="evidence" value="ECO:0007669"/>
    <property type="project" value="InterPro"/>
</dbReference>
<dbReference type="Pfam" id="PF00067">
    <property type="entry name" value="p450"/>
    <property type="match status" value="1"/>
</dbReference>
<dbReference type="VEuPathDB" id="FungiDB:AMAG_12466"/>
<dbReference type="PANTHER" id="PTHR24305:SF166">
    <property type="entry name" value="CYTOCHROME P450 12A4, MITOCHONDRIAL-RELATED"/>
    <property type="match status" value="1"/>
</dbReference>
<dbReference type="InterPro" id="IPR036396">
    <property type="entry name" value="Cyt_P450_sf"/>
</dbReference>
<reference evidence="7 8" key="1">
    <citation type="submission" date="2009-11" db="EMBL/GenBank/DDBJ databases">
        <title>Annotation of Allomyces macrogynus ATCC 38327.</title>
        <authorList>
            <consortium name="The Broad Institute Genome Sequencing Platform"/>
            <person name="Russ C."/>
            <person name="Cuomo C."/>
            <person name="Burger G."/>
            <person name="Gray M.W."/>
            <person name="Holland P.W.H."/>
            <person name="King N."/>
            <person name="Lang F.B.F."/>
            <person name="Roger A.J."/>
            <person name="Ruiz-Trillo I."/>
            <person name="Young S.K."/>
            <person name="Zeng Q."/>
            <person name="Gargeya S."/>
            <person name="Fitzgerald M."/>
            <person name="Haas B."/>
            <person name="Abouelleil A."/>
            <person name="Alvarado L."/>
            <person name="Arachchi H.M."/>
            <person name="Berlin A."/>
            <person name="Chapman S.B."/>
            <person name="Gearin G."/>
            <person name="Goldberg J."/>
            <person name="Griggs A."/>
            <person name="Gujja S."/>
            <person name="Hansen M."/>
            <person name="Heiman D."/>
            <person name="Howarth C."/>
            <person name="Larimer J."/>
            <person name="Lui A."/>
            <person name="MacDonald P.J.P."/>
            <person name="McCowen C."/>
            <person name="Montmayeur A."/>
            <person name="Murphy C."/>
            <person name="Neiman D."/>
            <person name="Pearson M."/>
            <person name="Priest M."/>
            <person name="Roberts A."/>
            <person name="Saif S."/>
            <person name="Shea T."/>
            <person name="Sisk P."/>
            <person name="Stolte C."/>
            <person name="Sykes S."/>
            <person name="Wortman J."/>
            <person name="Nusbaum C."/>
            <person name="Birren B."/>
        </authorList>
    </citation>
    <scope>NUCLEOTIDE SEQUENCE [LARGE SCALE GENOMIC DNA]</scope>
    <source>
        <strain evidence="7 8">ATCC 38327</strain>
    </source>
</reference>
<keyword evidence="6" id="KW-0560">Oxidoreductase</keyword>
<dbReference type="SUPFAM" id="SSF48264">
    <property type="entry name" value="Cytochrome P450"/>
    <property type="match status" value="1"/>
</dbReference>
<dbReference type="PRINTS" id="PR00463">
    <property type="entry name" value="EP450I"/>
</dbReference>
<dbReference type="PRINTS" id="PR00385">
    <property type="entry name" value="P450"/>
</dbReference>
<dbReference type="PANTHER" id="PTHR24305">
    <property type="entry name" value="CYTOCHROME P450"/>
    <property type="match status" value="1"/>
</dbReference>
<evidence type="ECO:0000256" key="6">
    <source>
        <dbReference type="RuleBase" id="RU000461"/>
    </source>
</evidence>
<comment type="similarity">
    <text evidence="2 6">Belongs to the cytochrome P450 family.</text>
</comment>
<evidence type="ECO:0000256" key="1">
    <source>
        <dbReference type="ARBA" id="ARBA00001971"/>
    </source>
</evidence>
<dbReference type="InterPro" id="IPR017972">
    <property type="entry name" value="Cyt_P450_CS"/>
</dbReference>
<comment type="cofactor">
    <cofactor evidence="1 5">
        <name>heme</name>
        <dbReference type="ChEBI" id="CHEBI:30413"/>
    </cofactor>
</comment>
<evidence type="ECO:0008006" key="9">
    <source>
        <dbReference type="Google" id="ProtNLM"/>
    </source>
</evidence>
<evidence type="ECO:0000256" key="4">
    <source>
        <dbReference type="ARBA" id="ARBA00023004"/>
    </source>
</evidence>
<evidence type="ECO:0000256" key="3">
    <source>
        <dbReference type="ARBA" id="ARBA00022723"/>
    </source>
</evidence>
<dbReference type="OrthoDB" id="1470350at2759"/>
<evidence type="ECO:0000313" key="8">
    <source>
        <dbReference type="Proteomes" id="UP000054350"/>
    </source>
</evidence>
<dbReference type="Gene3D" id="1.10.630.10">
    <property type="entry name" value="Cytochrome P450"/>
    <property type="match status" value="1"/>
</dbReference>
<sequence>MAAFSTIAAPAAWIIQLVAARTTNRTRVLAAFLAVAVGWAARRIYKSVLPPRSLRHLPYAPALAYLRSNLRGDGFLNWKPALLDLTREDAMRKGVIKSMDETPDVFLMWLVGTWFVHLANPDDAKLLYTQHELFEKAVISDGLGFSPMFFGRNVFSVPTPEWKHHRKVVNPAFRRGWDTSFFGEPARNLIAELDAASSAGKTIDPADWMQRMTLDGLTLAAFGTSLDAIRHPNGDMVATYNAILKSLSNFRELLHPWYEQSAAGKRVKRDILRFNQFLFDLIDNKTAQLKAQGRLGQANAEDNDNDRRDLLEMMIQAAEGSDFTREDLRSNMAIFFLAGHDTTANELSFAIYLMGLHKDVQNKARAEVIQIMGKDAARRAATCDAADMVYPTSEQERAFTYLNFVIKETMRLYPSVAKLPRRKTSAPVTLSNGVKLPAGVPVTVDTYALQRDKAVYGPDADEFKPDRWASTVGKDGAVPMHPPAHNYSWAPFGGGQRICIGQQFSLVEQRVVLAMLLLRYEWDVVGNANALKGVPDMIPSDVTLHSKGIEVQLRRRSA</sequence>
<dbReference type="GO" id="GO:0020037">
    <property type="term" value="F:heme binding"/>
    <property type="evidence" value="ECO:0007669"/>
    <property type="project" value="InterPro"/>
</dbReference>
<gene>
    <name evidence="7" type="ORF">AMAG_12466</name>
</gene>
<dbReference type="EMBL" id="GG745354">
    <property type="protein sequence ID" value="KNE67740.1"/>
    <property type="molecule type" value="Genomic_DNA"/>
</dbReference>
<dbReference type="InterPro" id="IPR002401">
    <property type="entry name" value="Cyt_P450_E_grp-I"/>
</dbReference>
<accession>A0A0L0SZA4</accession>
<dbReference type="GO" id="GO:0005506">
    <property type="term" value="F:iron ion binding"/>
    <property type="evidence" value="ECO:0007669"/>
    <property type="project" value="InterPro"/>
</dbReference>
<keyword evidence="8" id="KW-1185">Reference proteome</keyword>
<proteinExistence type="inferred from homology"/>
<organism evidence="7 8">
    <name type="scientific">Allomyces macrogynus (strain ATCC 38327)</name>
    <name type="common">Allomyces javanicus var. macrogynus</name>
    <dbReference type="NCBI Taxonomy" id="578462"/>
    <lineage>
        <taxon>Eukaryota</taxon>
        <taxon>Fungi</taxon>
        <taxon>Fungi incertae sedis</taxon>
        <taxon>Blastocladiomycota</taxon>
        <taxon>Blastocladiomycetes</taxon>
        <taxon>Blastocladiales</taxon>
        <taxon>Blastocladiaceae</taxon>
        <taxon>Allomyces</taxon>
    </lineage>
</organism>
<dbReference type="STRING" id="578462.A0A0L0SZA4"/>
<keyword evidence="3 5" id="KW-0479">Metal-binding</keyword>
<reference evidence="8" key="2">
    <citation type="submission" date="2009-11" db="EMBL/GenBank/DDBJ databases">
        <title>The Genome Sequence of Allomyces macrogynus strain ATCC 38327.</title>
        <authorList>
            <consortium name="The Broad Institute Genome Sequencing Platform"/>
            <person name="Russ C."/>
            <person name="Cuomo C."/>
            <person name="Shea T."/>
            <person name="Young S.K."/>
            <person name="Zeng Q."/>
            <person name="Koehrsen M."/>
            <person name="Haas B."/>
            <person name="Borodovsky M."/>
            <person name="Guigo R."/>
            <person name="Alvarado L."/>
            <person name="Berlin A."/>
            <person name="Borenstein D."/>
            <person name="Chen Z."/>
            <person name="Engels R."/>
            <person name="Freedman E."/>
            <person name="Gellesch M."/>
            <person name="Goldberg J."/>
            <person name="Griggs A."/>
            <person name="Gujja S."/>
            <person name="Heiman D."/>
            <person name="Hepburn T."/>
            <person name="Howarth C."/>
            <person name="Jen D."/>
            <person name="Larson L."/>
            <person name="Lewis B."/>
            <person name="Mehta T."/>
            <person name="Park D."/>
            <person name="Pearson M."/>
            <person name="Roberts A."/>
            <person name="Saif S."/>
            <person name="Shenoy N."/>
            <person name="Sisk P."/>
            <person name="Stolte C."/>
            <person name="Sykes S."/>
            <person name="Walk T."/>
            <person name="White J."/>
            <person name="Yandava C."/>
            <person name="Burger G."/>
            <person name="Gray M.W."/>
            <person name="Holland P.W.H."/>
            <person name="King N."/>
            <person name="Lang F.B.F."/>
            <person name="Roger A.J."/>
            <person name="Ruiz-Trillo I."/>
            <person name="Lander E."/>
            <person name="Nusbaum C."/>
        </authorList>
    </citation>
    <scope>NUCLEOTIDE SEQUENCE [LARGE SCALE GENOMIC DNA]</scope>
    <source>
        <strain evidence="8">ATCC 38327</strain>
    </source>
</reference>
<protein>
    <recommendedName>
        <fullName evidence="9">Cytochrome P450</fullName>
    </recommendedName>
</protein>
<dbReference type="InterPro" id="IPR001128">
    <property type="entry name" value="Cyt_P450"/>
</dbReference>
<evidence type="ECO:0000256" key="2">
    <source>
        <dbReference type="ARBA" id="ARBA00010617"/>
    </source>
</evidence>
<evidence type="ECO:0000256" key="5">
    <source>
        <dbReference type="PIRSR" id="PIRSR602401-1"/>
    </source>
</evidence>
<keyword evidence="6" id="KW-0503">Monooxygenase</keyword>
<keyword evidence="5 6" id="KW-0349">Heme</keyword>
<dbReference type="eggNOG" id="KOG0157">
    <property type="taxonomic scope" value="Eukaryota"/>
</dbReference>
<dbReference type="PROSITE" id="PS00086">
    <property type="entry name" value="CYTOCHROME_P450"/>
    <property type="match status" value="1"/>
</dbReference>
<dbReference type="InterPro" id="IPR050121">
    <property type="entry name" value="Cytochrome_P450_monoxygenase"/>
</dbReference>
<dbReference type="GO" id="GO:0004497">
    <property type="term" value="F:monooxygenase activity"/>
    <property type="evidence" value="ECO:0007669"/>
    <property type="project" value="UniProtKB-KW"/>
</dbReference>
<dbReference type="OMA" id="FAMYELR"/>
<evidence type="ECO:0000313" key="7">
    <source>
        <dbReference type="EMBL" id="KNE67740.1"/>
    </source>
</evidence>
<feature type="binding site" description="axial binding residue" evidence="5">
    <location>
        <position position="499"/>
    </location>
    <ligand>
        <name>heme</name>
        <dbReference type="ChEBI" id="CHEBI:30413"/>
    </ligand>
    <ligandPart>
        <name>Fe</name>
        <dbReference type="ChEBI" id="CHEBI:18248"/>
    </ligandPart>
</feature>
<dbReference type="AlphaFoldDB" id="A0A0L0SZA4"/>
<keyword evidence="4 5" id="KW-0408">Iron</keyword>
<dbReference type="Proteomes" id="UP000054350">
    <property type="component" value="Unassembled WGS sequence"/>
</dbReference>
<name>A0A0L0SZA4_ALLM3</name>